<gene>
    <name evidence="1" type="ORF">CFter6_2784</name>
</gene>
<evidence type="ECO:0000313" key="2">
    <source>
        <dbReference type="Proteomes" id="UP000072421"/>
    </source>
</evidence>
<evidence type="ECO:0000313" key="1">
    <source>
        <dbReference type="EMBL" id="AMO95452.1"/>
    </source>
</evidence>
<name>A0A127PCC2_9BURK</name>
<organism evidence="1">
    <name type="scientific">Collimonas fungivorans</name>
    <dbReference type="NCBI Taxonomy" id="158899"/>
    <lineage>
        <taxon>Bacteria</taxon>
        <taxon>Pseudomonadati</taxon>
        <taxon>Pseudomonadota</taxon>
        <taxon>Betaproteobacteria</taxon>
        <taxon>Burkholderiales</taxon>
        <taxon>Oxalobacteraceae</taxon>
        <taxon>Collimonas</taxon>
    </lineage>
</organism>
<protein>
    <submittedName>
        <fullName evidence="1">Uncharacterized protein</fullName>
    </submittedName>
</protein>
<sequence>MRSIFSLSSCRVFYVFTKHCRSLSRAIVNDDGVPESFE</sequence>
<accession>A0A127PCC2</accession>
<reference evidence="1 2" key="1">
    <citation type="submission" date="2015-11" db="EMBL/GenBank/DDBJ databases">
        <title>Exploring the genomic traits of fungus-feeding bacterial genus Collimonas.</title>
        <authorList>
            <person name="Song C."/>
            <person name="Schmidt R."/>
            <person name="de Jager V."/>
            <person name="Krzyzanowska D."/>
            <person name="Jongedijk E."/>
            <person name="Cankar K."/>
            <person name="Beekwilder J."/>
            <person name="van Veen A."/>
            <person name="de Boer W."/>
            <person name="van Veen J.A."/>
            <person name="Garbeva P."/>
        </authorList>
    </citation>
    <scope>NUCLEOTIDE SEQUENCE [LARGE SCALE GENOMIC DNA]</scope>
    <source>
        <strain evidence="1 2">Ter6</strain>
    </source>
</reference>
<dbReference type="PATRIC" id="fig|158899.10.peg.2777"/>
<proteinExistence type="predicted"/>
<dbReference type="AlphaFoldDB" id="A0A127PCC2"/>
<dbReference type="Proteomes" id="UP000072421">
    <property type="component" value="Chromosome"/>
</dbReference>
<dbReference type="EMBL" id="CP013232">
    <property type="protein sequence ID" value="AMO95452.1"/>
    <property type="molecule type" value="Genomic_DNA"/>
</dbReference>